<organism evidence="1 2">
    <name type="scientific">Halorubrum saccharovorum</name>
    <dbReference type="NCBI Taxonomy" id="2248"/>
    <lineage>
        <taxon>Archaea</taxon>
        <taxon>Methanobacteriati</taxon>
        <taxon>Methanobacteriota</taxon>
        <taxon>Stenosarchaea group</taxon>
        <taxon>Halobacteria</taxon>
        <taxon>Halobacteriales</taxon>
        <taxon>Haloferacaceae</taxon>
        <taxon>Halorubrum</taxon>
    </lineage>
</organism>
<dbReference type="Pfam" id="PF13430">
    <property type="entry name" value="DUF4112"/>
    <property type="match status" value="1"/>
</dbReference>
<comment type="caution">
    <text evidence="1">The sequence shown here is derived from an EMBL/GenBank/DDBJ whole genome shotgun (WGS) entry which is preliminary data.</text>
</comment>
<evidence type="ECO:0000313" key="1">
    <source>
        <dbReference type="EMBL" id="KDS91008.2"/>
    </source>
</evidence>
<evidence type="ECO:0000313" key="2">
    <source>
        <dbReference type="Proteomes" id="UP000053331"/>
    </source>
</evidence>
<protein>
    <recommendedName>
        <fullName evidence="3">DUF4112 domain-containing protein</fullName>
    </recommendedName>
</protein>
<dbReference type="Proteomes" id="UP000053331">
    <property type="component" value="Unassembled WGS sequence"/>
</dbReference>
<dbReference type="PANTHER" id="PTHR35519:SF2">
    <property type="entry name" value="PH DOMAIN PROTEIN"/>
    <property type="match status" value="1"/>
</dbReference>
<proteinExistence type="predicted"/>
<keyword evidence="2" id="KW-1185">Reference proteome</keyword>
<dbReference type="PANTHER" id="PTHR35519">
    <property type="entry name" value="MEMBRANE PROTEINS"/>
    <property type="match status" value="1"/>
</dbReference>
<reference evidence="1 2" key="1">
    <citation type="journal article" date="2015" name="Genome Announc.">
        <title>Draft genome sequence of a Halorubrum H3 strain isolated from the burlinskoye salt lake (Altai Krai, Russia).</title>
        <authorList>
            <person name="Rozanov A.S."/>
            <person name="Bryanskaya A.V."/>
            <person name="Malup T.K."/>
            <person name="Kotenko A.V."/>
            <person name="Peltek S.E."/>
        </authorList>
    </citation>
    <scope>NUCLEOTIDE SEQUENCE [LARGE SCALE GENOMIC DNA]</scope>
    <source>
        <strain evidence="1 2">H3</strain>
    </source>
</reference>
<dbReference type="InterPro" id="IPR025187">
    <property type="entry name" value="DUF4112"/>
</dbReference>
<dbReference type="AlphaFoldDB" id="A0A081EUC0"/>
<evidence type="ECO:0008006" key="3">
    <source>
        <dbReference type="Google" id="ProtNLM"/>
    </source>
</evidence>
<sequence>MGEQKSEFLTEFNEKIEHLPESVDRAAVKRMEIVAYVLDEGIRVPGIDYRIGVDPLLGILPGAGDVLSGGVSLYIVAEAARLGVSYTTLLKMIANISLDVGVGTVPVVGDLFDIVWKANKRNFALVVHELATDSDRSTLSSGERTEIEIE</sequence>
<dbReference type="EMBL" id="JNFH02000041">
    <property type="protein sequence ID" value="KDS91008.2"/>
    <property type="molecule type" value="Genomic_DNA"/>
</dbReference>
<gene>
    <name evidence="1" type="ORF">FK85_07485</name>
</gene>
<name>A0A081EUC0_9EURY</name>
<accession>A0A081EUC0</accession>
<dbReference type="RefSeq" id="WP_050025291.1">
    <property type="nucleotide sequence ID" value="NZ_JNFH02000041.1"/>
</dbReference>